<dbReference type="AlphaFoldDB" id="A0A9P6WWG3"/>
<keyword evidence="2" id="KW-1185">Reference proteome</keyword>
<organism evidence="1 2">
    <name type="scientific">Rhizopus oryzae</name>
    <name type="common">Mucormycosis agent</name>
    <name type="synonym">Rhizopus arrhizus var. delemar</name>
    <dbReference type="NCBI Taxonomy" id="64495"/>
    <lineage>
        <taxon>Eukaryota</taxon>
        <taxon>Fungi</taxon>
        <taxon>Fungi incertae sedis</taxon>
        <taxon>Mucoromycota</taxon>
        <taxon>Mucoromycotina</taxon>
        <taxon>Mucoromycetes</taxon>
        <taxon>Mucorales</taxon>
        <taxon>Mucorineae</taxon>
        <taxon>Rhizopodaceae</taxon>
        <taxon>Rhizopus</taxon>
    </lineage>
</organism>
<accession>A0A9P6WWG3</accession>
<dbReference type="Proteomes" id="UP000716291">
    <property type="component" value="Unassembled WGS sequence"/>
</dbReference>
<name>A0A9P6WWG3_RHIOR</name>
<comment type="caution">
    <text evidence="1">The sequence shown here is derived from an EMBL/GenBank/DDBJ whole genome shotgun (WGS) entry which is preliminary data.</text>
</comment>
<reference evidence="1" key="1">
    <citation type="journal article" date="2020" name="Microb. Genom.">
        <title>Genetic diversity of clinical and environmental Mucorales isolates obtained from an investigation of mucormycosis cases among solid organ transplant recipients.</title>
        <authorList>
            <person name="Nguyen M.H."/>
            <person name="Kaul D."/>
            <person name="Muto C."/>
            <person name="Cheng S.J."/>
            <person name="Richter R.A."/>
            <person name="Bruno V.M."/>
            <person name="Liu G."/>
            <person name="Beyhan S."/>
            <person name="Sundermann A.J."/>
            <person name="Mounaud S."/>
            <person name="Pasculle A.W."/>
            <person name="Nierman W.C."/>
            <person name="Driscoll E."/>
            <person name="Cumbie R."/>
            <person name="Clancy C.J."/>
            <person name="Dupont C.L."/>
        </authorList>
    </citation>
    <scope>NUCLEOTIDE SEQUENCE</scope>
    <source>
        <strain evidence="1">GL11</strain>
    </source>
</reference>
<sequence>MFFYVDYTDENVTNYKKKIDEFEDVEICYNVDERQPILVSKQRIRGDPITYRKYLESIDSSLDQAQSNKRQRNELQTGAQIAQFINEVYRHDEPKNLEIYHKRSISTKDIYNTIKKYTIVFEKRTSQSFAVWCKNRRLPFLNGKEIRRDGIRLRYLYTMEDAYYDDLIESICNYLPNYQESLRNLIRNGYEIIGYARKSPTIDNIDTRTRLLQAMVDNLHERSFTSKVRLRGSVKLVVLKDLRIID</sequence>
<evidence type="ECO:0000313" key="1">
    <source>
        <dbReference type="EMBL" id="KAG1298809.1"/>
    </source>
</evidence>
<dbReference type="OrthoDB" id="2214077at2759"/>
<dbReference type="EMBL" id="JAANQT010004488">
    <property type="protein sequence ID" value="KAG1298809.1"/>
    <property type="molecule type" value="Genomic_DNA"/>
</dbReference>
<gene>
    <name evidence="1" type="ORF">G6F64_012924</name>
</gene>
<evidence type="ECO:0000313" key="2">
    <source>
        <dbReference type="Proteomes" id="UP000716291"/>
    </source>
</evidence>
<proteinExistence type="predicted"/>
<protein>
    <submittedName>
        <fullName evidence="1">Uncharacterized protein</fullName>
    </submittedName>
</protein>